<dbReference type="AlphaFoldDB" id="A0A940Y9G2"/>
<feature type="chain" id="PRO_5036889073" evidence="1">
    <location>
        <begin position="25"/>
        <end position="170"/>
    </location>
</feature>
<dbReference type="EMBL" id="JAGQDD010000016">
    <property type="protein sequence ID" value="MBQ0932392.1"/>
    <property type="molecule type" value="Genomic_DNA"/>
</dbReference>
<keyword evidence="1" id="KW-0732">Signal</keyword>
<feature type="signal peptide" evidence="1">
    <location>
        <begin position="1"/>
        <end position="24"/>
    </location>
</feature>
<evidence type="ECO:0000313" key="3">
    <source>
        <dbReference type="Proteomes" id="UP000676246"/>
    </source>
</evidence>
<dbReference type="PROSITE" id="PS51257">
    <property type="entry name" value="PROKAR_LIPOPROTEIN"/>
    <property type="match status" value="1"/>
</dbReference>
<gene>
    <name evidence="2" type="ORF">KAK03_18085</name>
</gene>
<sequence length="170" mass="17413">MTARTLLSAAALTALLAGASGAQAANGWQMVASGCVPTPGSAKLITVGTKSGAVSFKDTKTGSASLICPVNYEFTGTNVLDQLEVQAVDASVNGSVRATLVRKSKTTGAIEVLGTVTSADATGVQNTLTSFTPASINFFTHGAYVVLQLSRTDPTADVQAHMVYLSRFIP</sequence>
<evidence type="ECO:0000313" key="2">
    <source>
        <dbReference type="EMBL" id="MBQ0932392.1"/>
    </source>
</evidence>
<protein>
    <submittedName>
        <fullName evidence="2">Uncharacterized protein</fullName>
    </submittedName>
</protein>
<evidence type="ECO:0000256" key="1">
    <source>
        <dbReference type="SAM" id="SignalP"/>
    </source>
</evidence>
<proteinExistence type="predicted"/>
<comment type="caution">
    <text evidence="2">The sequence shown here is derived from an EMBL/GenBank/DDBJ whole genome shotgun (WGS) entry which is preliminary data.</text>
</comment>
<reference evidence="2 3" key="1">
    <citation type="submission" date="2021-04" db="EMBL/GenBank/DDBJ databases">
        <title>The genome sequence of Ideonella sp. 3Y2.</title>
        <authorList>
            <person name="Liu Y."/>
        </authorList>
    </citation>
    <scope>NUCLEOTIDE SEQUENCE [LARGE SCALE GENOMIC DNA]</scope>
    <source>
        <strain evidence="2 3">3Y2</strain>
    </source>
</reference>
<name>A0A940Y9G2_9BURK</name>
<dbReference type="Proteomes" id="UP000676246">
    <property type="component" value="Unassembled WGS sequence"/>
</dbReference>
<accession>A0A940Y9G2</accession>
<dbReference type="RefSeq" id="WP_210855957.1">
    <property type="nucleotide sequence ID" value="NZ_JAGQDD010000016.1"/>
</dbReference>
<keyword evidence="3" id="KW-1185">Reference proteome</keyword>
<organism evidence="2 3">
    <name type="scientific">Ideonella alba</name>
    <dbReference type="NCBI Taxonomy" id="2824118"/>
    <lineage>
        <taxon>Bacteria</taxon>
        <taxon>Pseudomonadati</taxon>
        <taxon>Pseudomonadota</taxon>
        <taxon>Betaproteobacteria</taxon>
        <taxon>Burkholderiales</taxon>
        <taxon>Sphaerotilaceae</taxon>
        <taxon>Ideonella</taxon>
    </lineage>
</organism>